<evidence type="ECO:0000313" key="1">
    <source>
        <dbReference type="EMBL" id="OUE18322.1"/>
    </source>
</evidence>
<proteinExistence type="predicted"/>
<sequence>MLTLLGATLTGMGLLAYTGLWRSWSRGGHHFSFFGLFW</sequence>
<reference evidence="1 2" key="1">
    <citation type="submission" date="2016-08" db="EMBL/GenBank/DDBJ databases">
        <title>Genome sequence of Clavibacter michiganensis spp strain CFBP8017.</title>
        <authorList>
            <person name="Thapa S.P."/>
            <person name="Coaker G."/>
            <person name="Jacques M.-A."/>
        </authorList>
    </citation>
    <scope>NUCLEOTIDE SEQUENCE [LARGE SCALE GENOMIC DNA]</scope>
    <source>
        <strain evidence="1">CFBP8017</strain>
    </source>
</reference>
<evidence type="ECO:0000313" key="2">
    <source>
        <dbReference type="Proteomes" id="UP000195011"/>
    </source>
</evidence>
<name>A0A251Y206_9MICO</name>
<organism evidence="1 2">
    <name type="scientific">Clavibacter michiganensis</name>
    <dbReference type="NCBI Taxonomy" id="28447"/>
    <lineage>
        <taxon>Bacteria</taxon>
        <taxon>Bacillati</taxon>
        <taxon>Actinomycetota</taxon>
        <taxon>Actinomycetes</taxon>
        <taxon>Micrococcales</taxon>
        <taxon>Microbacteriaceae</taxon>
        <taxon>Clavibacter</taxon>
    </lineage>
</organism>
<dbReference type="Proteomes" id="UP000195011">
    <property type="component" value="Unassembled WGS sequence"/>
</dbReference>
<dbReference type="EMBL" id="MDJY01000061">
    <property type="protein sequence ID" value="OUE18322.1"/>
    <property type="molecule type" value="Genomic_DNA"/>
</dbReference>
<accession>A0A251Y206</accession>
<dbReference type="AlphaFoldDB" id="A0A251Y206"/>
<comment type="caution">
    <text evidence="1">The sequence shown here is derived from an EMBL/GenBank/DDBJ whole genome shotgun (WGS) entry which is preliminary data.</text>
</comment>
<gene>
    <name evidence="1" type="ORF">BFL36_14310</name>
</gene>
<protein>
    <submittedName>
        <fullName evidence="1">Uncharacterized protein</fullName>
    </submittedName>
</protein>